<evidence type="ECO:0000313" key="9">
    <source>
        <dbReference type="Proteomes" id="UP001652623"/>
    </source>
</evidence>
<sequence length="636" mass="71323">MGVREARLLRAPNPNIFFFIILLSCYFFMSSSFAGSDSDALLSFKDSLSNTRALSSWSPSTNPCKGNRGNWIGVLCFNGTVRGLQLENMGLKGTVDLNYLVSMENLKTISFMNNTFTGAMPDIKKLIWLRSVYLSYNHFSGEIPEEAFLGMRFLKKVLLTNNEFSGKIPLSLTALPRLTELRLDGNKFEGQIPDFHQPSLKSLNVSNNELNGPIPPSLSKMDSTSFLGNENLCGEPLGSCKPPKVSPSIPPSIPPVKVSGKKSVRNIVLIVVILVLVAVAFAAAFIISHLRRQQGLLHENKTPTLLMNDHNKYAASYGSPMQIKSPETHAHPRRSEQGKLFFLWEDRATFDLHDLLRATAEILGSGTFGASYKATILSDNVVVKRYKQMNNVGREDFHEHMRRLGSLTHPNLLPLVAYYYKREEKLLVSDFVENGSLAFHLHGNHNIDDPVLDWPTRLRIIKGVGKGLSSLYSTLPSLVAAHGHLKSSNVLLNESMEPLLNDYGLIPVINQDHAQHLMMAYKSPEFAKYGRITKKTDVWSYGILILEMLTGRFPENYLTQRHDPDADLVNWVNEMIKQKRTSEVFDSEMEGTRDSKGELVKLLKIGMSCCEEDVETRLDLNQAIEMIEEVDEGESD</sequence>
<feature type="transmembrane region" description="Helical" evidence="7">
    <location>
        <begin position="16"/>
        <end position="35"/>
    </location>
</feature>
<reference evidence="10" key="1">
    <citation type="submission" date="2025-08" db="UniProtKB">
        <authorList>
            <consortium name="RefSeq"/>
        </authorList>
    </citation>
    <scope>IDENTIFICATION</scope>
    <source>
        <tissue evidence="10">Seedling</tissue>
    </source>
</reference>
<dbReference type="InterPro" id="IPR001245">
    <property type="entry name" value="Ser-Thr/Tyr_kinase_cat_dom"/>
</dbReference>
<evidence type="ECO:0000256" key="5">
    <source>
        <dbReference type="ARBA" id="ARBA00022989"/>
    </source>
</evidence>
<evidence type="ECO:0000256" key="1">
    <source>
        <dbReference type="ARBA" id="ARBA00004370"/>
    </source>
</evidence>
<keyword evidence="9" id="KW-1185">Reference proteome</keyword>
<dbReference type="InterPro" id="IPR032675">
    <property type="entry name" value="LRR_dom_sf"/>
</dbReference>
<evidence type="ECO:0000259" key="8">
    <source>
        <dbReference type="PROSITE" id="PS50011"/>
    </source>
</evidence>
<dbReference type="InterPro" id="IPR001611">
    <property type="entry name" value="Leu-rich_rpt"/>
</dbReference>
<evidence type="ECO:0000256" key="3">
    <source>
        <dbReference type="ARBA" id="ARBA00022692"/>
    </source>
</evidence>
<dbReference type="PANTHER" id="PTHR48007:SF19">
    <property type="entry name" value="POLLEN RECEPTOR-LIKE KINASE 5"/>
    <property type="match status" value="1"/>
</dbReference>
<keyword evidence="3 7" id="KW-0812">Transmembrane</keyword>
<dbReference type="FunCoup" id="A0A6P6GIP8">
    <property type="interactions" value="7"/>
</dbReference>
<evidence type="ECO:0000256" key="7">
    <source>
        <dbReference type="SAM" id="Phobius"/>
    </source>
</evidence>
<feature type="transmembrane region" description="Helical" evidence="7">
    <location>
        <begin position="267"/>
        <end position="287"/>
    </location>
</feature>
<dbReference type="GO" id="GO:0016020">
    <property type="term" value="C:membrane"/>
    <property type="evidence" value="ECO:0007669"/>
    <property type="project" value="UniProtKB-SubCell"/>
</dbReference>
<keyword evidence="6 7" id="KW-0472">Membrane</keyword>
<dbReference type="Pfam" id="PF07714">
    <property type="entry name" value="PK_Tyr_Ser-Thr"/>
    <property type="match status" value="1"/>
</dbReference>
<dbReference type="Pfam" id="PF08263">
    <property type="entry name" value="LRRNT_2"/>
    <property type="match status" value="1"/>
</dbReference>
<dbReference type="GO" id="GO:0005524">
    <property type="term" value="F:ATP binding"/>
    <property type="evidence" value="ECO:0007669"/>
    <property type="project" value="InterPro"/>
</dbReference>
<name>A0A6P6GIP8_ZIZJJ</name>
<dbReference type="GO" id="GO:0004672">
    <property type="term" value="F:protein kinase activity"/>
    <property type="evidence" value="ECO:0007669"/>
    <property type="project" value="InterPro"/>
</dbReference>
<keyword evidence="4" id="KW-0677">Repeat</keyword>
<dbReference type="GeneID" id="107428084"/>
<dbReference type="InterPro" id="IPR011009">
    <property type="entry name" value="Kinase-like_dom_sf"/>
</dbReference>
<comment type="subcellular location">
    <subcellularLocation>
        <location evidence="1">Membrane</location>
    </subcellularLocation>
</comment>
<accession>A0A6P6GIP8</accession>
<dbReference type="PROSITE" id="PS51257">
    <property type="entry name" value="PROKAR_LIPOPROTEIN"/>
    <property type="match status" value="1"/>
</dbReference>
<dbReference type="InterPro" id="IPR046959">
    <property type="entry name" value="PRK1-6/SRF4-like"/>
</dbReference>
<proteinExistence type="predicted"/>
<dbReference type="Proteomes" id="UP001652623">
    <property type="component" value="Chromosome 12"/>
</dbReference>
<evidence type="ECO:0000256" key="6">
    <source>
        <dbReference type="ARBA" id="ARBA00023136"/>
    </source>
</evidence>
<feature type="domain" description="Protein kinase" evidence="8">
    <location>
        <begin position="357"/>
        <end position="630"/>
    </location>
</feature>
<keyword evidence="5 7" id="KW-1133">Transmembrane helix</keyword>
<evidence type="ECO:0000313" key="10">
    <source>
        <dbReference type="RefSeq" id="XP_024933962.2"/>
    </source>
</evidence>
<dbReference type="InParanoid" id="A0A6P6GIP8"/>
<keyword evidence="2" id="KW-0433">Leucine-rich repeat</keyword>
<dbReference type="PROSITE" id="PS50011">
    <property type="entry name" value="PROTEIN_KINASE_DOM"/>
    <property type="match status" value="1"/>
</dbReference>
<dbReference type="RefSeq" id="XP_024933962.2">
    <property type="nucleotide sequence ID" value="XM_025078194.3"/>
</dbReference>
<dbReference type="PANTHER" id="PTHR48007">
    <property type="entry name" value="LEUCINE-RICH REPEAT RECEPTOR-LIKE PROTEIN KINASE PXC1"/>
    <property type="match status" value="1"/>
</dbReference>
<dbReference type="Gene3D" id="3.80.10.10">
    <property type="entry name" value="Ribonuclease Inhibitor"/>
    <property type="match status" value="2"/>
</dbReference>
<evidence type="ECO:0000256" key="4">
    <source>
        <dbReference type="ARBA" id="ARBA00022737"/>
    </source>
</evidence>
<dbReference type="Gene3D" id="1.10.510.10">
    <property type="entry name" value="Transferase(Phosphotransferase) domain 1"/>
    <property type="match status" value="1"/>
</dbReference>
<dbReference type="KEGG" id="zju:107428084"/>
<dbReference type="Gene3D" id="3.30.200.20">
    <property type="entry name" value="Phosphorylase Kinase, domain 1"/>
    <property type="match status" value="1"/>
</dbReference>
<dbReference type="InterPro" id="IPR013210">
    <property type="entry name" value="LRR_N_plant-typ"/>
</dbReference>
<dbReference type="AlphaFoldDB" id="A0A6P6GIP8"/>
<gene>
    <name evidence="10" type="primary">LOC107428084</name>
</gene>
<dbReference type="SUPFAM" id="SSF56112">
    <property type="entry name" value="Protein kinase-like (PK-like)"/>
    <property type="match status" value="1"/>
</dbReference>
<organism evidence="9 10">
    <name type="scientific">Ziziphus jujuba</name>
    <name type="common">Chinese jujube</name>
    <name type="synonym">Ziziphus sativa</name>
    <dbReference type="NCBI Taxonomy" id="326968"/>
    <lineage>
        <taxon>Eukaryota</taxon>
        <taxon>Viridiplantae</taxon>
        <taxon>Streptophyta</taxon>
        <taxon>Embryophyta</taxon>
        <taxon>Tracheophyta</taxon>
        <taxon>Spermatophyta</taxon>
        <taxon>Magnoliopsida</taxon>
        <taxon>eudicotyledons</taxon>
        <taxon>Gunneridae</taxon>
        <taxon>Pentapetalae</taxon>
        <taxon>rosids</taxon>
        <taxon>fabids</taxon>
        <taxon>Rosales</taxon>
        <taxon>Rhamnaceae</taxon>
        <taxon>Paliureae</taxon>
        <taxon>Ziziphus</taxon>
    </lineage>
</organism>
<dbReference type="Pfam" id="PF13855">
    <property type="entry name" value="LRR_8"/>
    <property type="match status" value="1"/>
</dbReference>
<dbReference type="Pfam" id="PF00560">
    <property type="entry name" value="LRR_1"/>
    <property type="match status" value="1"/>
</dbReference>
<evidence type="ECO:0000256" key="2">
    <source>
        <dbReference type="ARBA" id="ARBA00022614"/>
    </source>
</evidence>
<dbReference type="InterPro" id="IPR000719">
    <property type="entry name" value="Prot_kinase_dom"/>
</dbReference>
<protein>
    <submittedName>
        <fullName evidence="10">Pollen receptor-like kinase 4</fullName>
    </submittedName>
</protein>
<dbReference type="SUPFAM" id="SSF52058">
    <property type="entry name" value="L domain-like"/>
    <property type="match status" value="1"/>
</dbReference>